<organism evidence="1 2">
    <name type="scientific">Qingrenia yutianensis</name>
    <dbReference type="NCBI Taxonomy" id="2763676"/>
    <lineage>
        <taxon>Bacteria</taxon>
        <taxon>Bacillati</taxon>
        <taxon>Bacillota</taxon>
        <taxon>Clostridia</taxon>
        <taxon>Eubacteriales</taxon>
        <taxon>Oscillospiraceae</taxon>
        <taxon>Qingrenia</taxon>
    </lineage>
</organism>
<dbReference type="AlphaFoldDB" id="A0A926F5K1"/>
<reference evidence="1" key="1">
    <citation type="submission" date="2020-08" db="EMBL/GenBank/DDBJ databases">
        <title>Genome public.</title>
        <authorList>
            <person name="Liu C."/>
            <person name="Sun Q."/>
        </authorList>
    </citation>
    <scope>NUCLEOTIDE SEQUENCE</scope>
    <source>
        <strain evidence="1">NSJ-50</strain>
    </source>
</reference>
<proteinExistence type="predicted"/>
<name>A0A926F5K1_9FIRM</name>
<accession>A0A926F5K1</accession>
<evidence type="ECO:0000313" key="2">
    <source>
        <dbReference type="Proteomes" id="UP000647416"/>
    </source>
</evidence>
<dbReference type="RefSeq" id="WP_178347380.1">
    <property type="nucleotide sequence ID" value="NZ_JACRTE010000004.1"/>
</dbReference>
<keyword evidence="2" id="KW-1185">Reference proteome</keyword>
<gene>
    <name evidence="1" type="ORF">H8706_04675</name>
</gene>
<sequence>MTKNELSQLYYLNREVEEISKRMATLRYRAKFIKMHTDGKASGALEKEAEKLAEVLAEQQKKCFCEQRRLEKFISEVKSSEMRIILAYRYINGLSWQQVAFSVGEHDESYVRKKHDAYLKKMREDSGGKIAI</sequence>
<comment type="caution">
    <text evidence="1">The sequence shown here is derived from an EMBL/GenBank/DDBJ whole genome shotgun (WGS) entry which is preliminary data.</text>
</comment>
<dbReference type="EMBL" id="JACRTE010000004">
    <property type="protein sequence ID" value="MBC8596163.1"/>
    <property type="molecule type" value="Genomic_DNA"/>
</dbReference>
<protein>
    <submittedName>
        <fullName evidence="1">Uncharacterized protein</fullName>
    </submittedName>
</protein>
<evidence type="ECO:0000313" key="1">
    <source>
        <dbReference type="EMBL" id="MBC8596163.1"/>
    </source>
</evidence>
<dbReference type="Proteomes" id="UP000647416">
    <property type="component" value="Unassembled WGS sequence"/>
</dbReference>